<dbReference type="SMART" id="SM00154">
    <property type="entry name" value="ZnF_AN1"/>
    <property type="match status" value="2"/>
</dbReference>
<evidence type="ECO:0000256" key="6">
    <source>
        <dbReference type="SAM" id="MobiDB-lite"/>
    </source>
</evidence>
<protein>
    <submittedName>
        <fullName evidence="8">Putative zinc finger an1 type protein</fullName>
    </submittedName>
</protein>
<dbReference type="EMBL" id="GBGD01002820">
    <property type="protein sequence ID" value="JAC86069.1"/>
    <property type="molecule type" value="mRNA"/>
</dbReference>
<keyword evidence="3 5" id="KW-0863">Zinc-finger</keyword>
<evidence type="ECO:0000256" key="2">
    <source>
        <dbReference type="ARBA" id="ARBA00022737"/>
    </source>
</evidence>
<feature type="domain" description="AN1-type" evidence="7">
    <location>
        <begin position="4"/>
        <end position="52"/>
    </location>
</feature>
<dbReference type="Pfam" id="PF01428">
    <property type="entry name" value="zf-AN1"/>
    <property type="match status" value="2"/>
</dbReference>
<dbReference type="PANTHER" id="PTHR14677">
    <property type="entry name" value="ARSENITE INDUCUBLE RNA ASSOCIATED PROTEIN AIP-1-RELATED"/>
    <property type="match status" value="1"/>
</dbReference>
<dbReference type="PROSITE" id="PS51039">
    <property type="entry name" value="ZF_AN1"/>
    <property type="match status" value="2"/>
</dbReference>
<accession>A0A069DXJ0</accession>
<dbReference type="GO" id="GO:0045047">
    <property type="term" value="P:protein targeting to ER"/>
    <property type="evidence" value="ECO:0007669"/>
    <property type="project" value="TreeGrafter"/>
</dbReference>
<dbReference type="SUPFAM" id="SSF118310">
    <property type="entry name" value="AN1-like Zinc finger"/>
    <property type="match status" value="2"/>
</dbReference>
<feature type="domain" description="AN1-type" evidence="7">
    <location>
        <begin position="94"/>
        <end position="142"/>
    </location>
</feature>
<organism evidence="8">
    <name type="scientific">Panstrongylus megistus</name>
    <dbReference type="NCBI Taxonomy" id="65343"/>
    <lineage>
        <taxon>Eukaryota</taxon>
        <taxon>Metazoa</taxon>
        <taxon>Ecdysozoa</taxon>
        <taxon>Arthropoda</taxon>
        <taxon>Hexapoda</taxon>
        <taxon>Insecta</taxon>
        <taxon>Pterygota</taxon>
        <taxon>Neoptera</taxon>
        <taxon>Paraneoptera</taxon>
        <taxon>Hemiptera</taxon>
        <taxon>Heteroptera</taxon>
        <taxon>Panheteroptera</taxon>
        <taxon>Cimicomorpha</taxon>
        <taxon>Reduviidae</taxon>
        <taxon>Triatominae</taxon>
        <taxon>Panstrongylus</taxon>
    </lineage>
</organism>
<reference evidence="8" key="1">
    <citation type="journal article" date="2015" name="J. Med. Entomol.">
        <title>A Deep Insight Into the Sialotranscriptome of the Chagas Disease Vector, Panstrongylus megistus (Hemiptera: Heteroptera).</title>
        <authorList>
            <person name="Ribeiro J.M."/>
            <person name="Schwarz A."/>
            <person name="Francischetti I.M."/>
        </authorList>
    </citation>
    <scope>NUCLEOTIDE SEQUENCE</scope>
    <source>
        <tissue evidence="8">Salivary glands</tissue>
    </source>
</reference>
<evidence type="ECO:0000256" key="4">
    <source>
        <dbReference type="ARBA" id="ARBA00022833"/>
    </source>
</evidence>
<dbReference type="Pfam" id="PF25403">
    <property type="entry name" value="zf-C2H2_ZFAND2"/>
    <property type="match status" value="1"/>
</dbReference>
<dbReference type="InterPro" id="IPR057357">
    <property type="entry name" value="Znf-C2H2_ZFAND2A/B"/>
</dbReference>
<dbReference type="AlphaFoldDB" id="A0A069DXJ0"/>
<feature type="compositionally biased region" description="Low complexity" evidence="6">
    <location>
        <begin position="197"/>
        <end position="215"/>
    </location>
</feature>
<dbReference type="InterPro" id="IPR000058">
    <property type="entry name" value="Znf_AN1"/>
</dbReference>
<feature type="region of interest" description="Disordered" evidence="6">
    <location>
        <begin position="195"/>
        <end position="224"/>
    </location>
</feature>
<keyword evidence="1" id="KW-0479">Metal-binding</keyword>
<dbReference type="GO" id="GO:0043161">
    <property type="term" value="P:proteasome-mediated ubiquitin-dependent protein catabolic process"/>
    <property type="evidence" value="ECO:0007669"/>
    <property type="project" value="TreeGrafter"/>
</dbReference>
<keyword evidence="4" id="KW-0862">Zinc</keyword>
<dbReference type="PANTHER" id="PTHR14677:SF20">
    <property type="entry name" value="ZINC FINGER AN1-TYPE CONTAINING 2A-RELATED"/>
    <property type="match status" value="1"/>
</dbReference>
<dbReference type="GO" id="GO:0005783">
    <property type="term" value="C:endoplasmic reticulum"/>
    <property type="evidence" value="ECO:0007669"/>
    <property type="project" value="TreeGrafter"/>
</dbReference>
<dbReference type="FunFam" id="4.10.1110.10:FF:000003">
    <property type="entry name" value="AN1-type zinc finger protein 2B isoform X1"/>
    <property type="match status" value="1"/>
</dbReference>
<evidence type="ECO:0000256" key="5">
    <source>
        <dbReference type="PROSITE-ProRule" id="PRU00449"/>
    </source>
</evidence>
<name>A0A069DXJ0_9HEMI</name>
<dbReference type="Gene3D" id="4.10.1110.10">
    <property type="entry name" value="AN1-like Zinc finger"/>
    <property type="match status" value="2"/>
</dbReference>
<dbReference type="InterPro" id="IPR035896">
    <property type="entry name" value="AN1-like_Znf"/>
</dbReference>
<dbReference type="GO" id="GO:0008270">
    <property type="term" value="F:zinc ion binding"/>
    <property type="evidence" value="ECO:0007669"/>
    <property type="project" value="UniProtKB-KW"/>
</dbReference>
<evidence type="ECO:0000313" key="8">
    <source>
        <dbReference type="EMBL" id="JAC86069.1"/>
    </source>
</evidence>
<evidence type="ECO:0000259" key="7">
    <source>
        <dbReference type="PROSITE" id="PS51039"/>
    </source>
</evidence>
<proteinExistence type="evidence at transcript level"/>
<evidence type="ECO:0000256" key="3">
    <source>
        <dbReference type="ARBA" id="ARBA00022771"/>
    </source>
</evidence>
<sequence length="224" mass="24674">MEFPDLGEHCSFKVCNRLDFLPLKCDACQNIFCYEHIRYESHSCTAGCMKDVQVPVCPLCNKPVPGPRGERPDIAVGLHIDNDCQSDPAVGCRQVFKHRCALKGCKRKEVVPIKCNDCNFNYCITHRHANDHNCPGIKKSNQSYSSNRRQPVTTISSLRPCQVNDIQGTMDEDEALAHAIALSLADAEENNLGTVRQQKATSHSQQASATQSPSHGSSASCNLS</sequence>
<keyword evidence="2" id="KW-0677">Repeat</keyword>
<evidence type="ECO:0000256" key="1">
    <source>
        <dbReference type="ARBA" id="ARBA00022723"/>
    </source>
</evidence>